<dbReference type="SUPFAM" id="SSF51735">
    <property type="entry name" value="NAD(P)-binding Rossmann-fold domains"/>
    <property type="match status" value="1"/>
</dbReference>
<dbReference type="Gene3D" id="3.90.180.10">
    <property type="entry name" value="Medium-chain alcohol dehydrogenases, catalytic domain"/>
    <property type="match status" value="1"/>
</dbReference>
<dbReference type="InterPro" id="IPR013149">
    <property type="entry name" value="ADH-like_C"/>
</dbReference>
<dbReference type="Pfam" id="PF16884">
    <property type="entry name" value="ADH_N_2"/>
    <property type="match status" value="1"/>
</dbReference>
<sequence length="346" mass="37601">MTMATNQQIILAARPTGMPDERHLVLQEAPMPEPTEGEVLLRTIYLSLDPYMRGRMSDAASYANPVSVGDVMTGGTVSEVVESRFDGLEPGDIVFSHAGWQTYATAPGKSLRKLDPKAAPIRTAVGVMGMPGFTAYVGLLDLGQPKAGETVVVSAAAGAVGQVVGQIARIKGCRVVGVAGAEDKCRHVVEAYGFDACVNYKDDDFEAQLDKACPDGIDVYFENVGGKVFDAVMKRVNVFARIPVCGRIAHYNQTELPEGPDRLIPFMGKVLVKRLMLRGFIQTDHIERQPDFLKDMAGWIQRGQVKYQEDIVDGLENAVSAFQGLLEGKNRGKMLVRVAEDPTRKA</sequence>
<proteinExistence type="predicted"/>
<dbReference type="PANTHER" id="PTHR43205:SF7">
    <property type="entry name" value="PROSTAGLANDIN REDUCTASE 1"/>
    <property type="match status" value="1"/>
</dbReference>
<protein>
    <submittedName>
        <fullName evidence="3">NADP-dependent oxidoreductase</fullName>
    </submittedName>
</protein>
<dbReference type="PANTHER" id="PTHR43205">
    <property type="entry name" value="PROSTAGLANDIN REDUCTASE"/>
    <property type="match status" value="1"/>
</dbReference>
<comment type="caution">
    <text evidence="3">The sequence shown here is derived from an EMBL/GenBank/DDBJ whole genome shotgun (WGS) entry which is preliminary data.</text>
</comment>
<keyword evidence="1" id="KW-0560">Oxidoreductase</keyword>
<dbReference type="Proteomes" id="UP000313645">
    <property type="component" value="Unassembled WGS sequence"/>
</dbReference>
<dbReference type="Gene3D" id="3.40.50.720">
    <property type="entry name" value="NAD(P)-binding Rossmann-like Domain"/>
    <property type="match status" value="1"/>
</dbReference>
<dbReference type="InterPro" id="IPR041694">
    <property type="entry name" value="ADH_N_2"/>
</dbReference>
<reference evidence="3 4" key="1">
    <citation type="submission" date="2019-02" db="EMBL/GenBank/DDBJ databases">
        <title>Marinobacter halodurans sp. nov., a marine bacterium isolated from sea tidal flat.</title>
        <authorList>
            <person name="Yoo Y."/>
            <person name="Lee D.W."/>
            <person name="Kim B.S."/>
            <person name="Kim J.-J."/>
        </authorList>
    </citation>
    <scope>NUCLEOTIDE SEQUENCE [LARGE SCALE GENOMIC DNA]</scope>
    <source>
        <strain evidence="3 4">YJ-S3-2</strain>
    </source>
</reference>
<dbReference type="EMBL" id="SJDL01000029">
    <property type="protein sequence ID" value="TBW51872.1"/>
    <property type="molecule type" value="Genomic_DNA"/>
</dbReference>
<dbReference type="InterPro" id="IPR036291">
    <property type="entry name" value="NAD(P)-bd_dom_sf"/>
</dbReference>
<keyword evidence="4" id="KW-1185">Reference proteome</keyword>
<evidence type="ECO:0000259" key="2">
    <source>
        <dbReference type="SMART" id="SM00829"/>
    </source>
</evidence>
<feature type="domain" description="Enoyl reductase (ER)" evidence="2">
    <location>
        <begin position="17"/>
        <end position="336"/>
    </location>
</feature>
<name>A0ABY1ZJQ8_9GAMM</name>
<dbReference type="CDD" id="cd05288">
    <property type="entry name" value="PGDH"/>
    <property type="match status" value="1"/>
</dbReference>
<accession>A0ABY1ZJQ8</accession>
<dbReference type="InterPro" id="IPR020843">
    <property type="entry name" value="ER"/>
</dbReference>
<dbReference type="InterPro" id="IPR011032">
    <property type="entry name" value="GroES-like_sf"/>
</dbReference>
<organism evidence="3 4">
    <name type="scientific">Marinobacter halodurans</name>
    <dbReference type="NCBI Taxonomy" id="2528979"/>
    <lineage>
        <taxon>Bacteria</taxon>
        <taxon>Pseudomonadati</taxon>
        <taxon>Pseudomonadota</taxon>
        <taxon>Gammaproteobacteria</taxon>
        <taxon>Pseudomonadales</taxon>
        <taxon>Marinobacteraceae</taxon>
        <taxon>Marinobacter</taxon>
    </lineage>
</organism>
<dbReference type="SUPFAM" id="SSF50129">
    <property type="entry name" value="GroES-like"/>
    <property type="match status" value="2"/>
</dbReference>
<evidence type="ECO:0000313" key="4">
    <source>
        <dbReference type="Proteomes" id="UP000313645"/>
    </source>
</evidence>
<gene>
    <name evidence="3" type="ORF">EZI54_16680</name>
</gene>
<evidence type="ECO:0000313" key="3">
    <source>
        <dbReference type="EMBL" id="TBW51872.1"/>
    </source>
</evidence>
<dbReference type="SMART" id="SM00829">
    <property type="entry name" value="PKS_ER"/>
    <property type="match status" value="1"/>
</dbReference>
<dbReference type="Pfam" id="PF00107">
    <property type="entry name" value="ADH_zinc_N"/>
    <property type="match status" value="1"/>
</dbReference>
<evidence type="ECO:0000256" key="1">
    <source>
        <dbReference type="ARBA" id="ARBA00023002"/>
    </source>
</evidence>
<dbReference type="InterPro" id="IPR045010">
    <property type="entry name" value="MDR_fam"/>
</dbReference>